<sequence length="97" mass="11229">MSDDFMFDDEDEGFELDYEEDDGEDEGVGIETKYYNAKAQRDDPAAALREFAQVIEEDNAEGRSDWGFKATKQIIKLHLRAKDFAKVLSVYDQMLDY</sequence>
<organism evidence="1 2">
    <name type="scientific">Coemansia brasiliensis</name>
    <dbReference type="NCBI Taxonomy" id="2650707"/>
    <lineage>
        <taxon>Eukaryota</taxon>
        <taxon>Fungi</taxon>
        <taxon>Fungi incertae sedis</taxon>
        <taxon>Zoopagomycota</taxon>
        <taxon>Kickxellomycotina</taxon>
        <taxon>Kickxellomycetes</taxon>
        <taxon>Kickxellales</taxon>
        <taxon>Kickxellaceae</taxon>
        <taxon>Coemansia</taxon>
    </lineage>
</organism>
<feature type="non-terminal residue" evidence="1">
    <location>
        <position position="97"/>
    </location>
</feature>
<dbReference type="AlphaFoldDB" id="A0A9W8I394"/>
<dbReference type="EMBL" id="JANBUW010000612">
    <property type="protein sequence ID" value="KAJ2846149.1"/>
    <property type="molecule type" value="Genomic_DNA"/>
</dbReference>
<keyword evidence="2" id="KW-1185">Reference proteome</keyword>
<gene>
    <name evidence="1" type="primary">COPS2</name>
    <name evidence="1" type="ORF">IWW36_004485</name>
</gene>
<dbReference type="Proteomes" id="UP001139887">
    <property type="component" value="Unassembled WGS sequence"/>
</dbReference>
<name>A0A9W8I394_9FUNG</name>
<comment type="caution">
    <text evidence="1">The sequence shown here is derived from an EMBL/GenBank/DDBJ whole genome shotgun (WGS) entry which is preliminary data.</text>
</comment>
<protein>
    <submittedName>
        <fullName evidence="1">COP9 signalosome complex subunit 2</fullName>
    </submittedName>
</protein>
<accession>A0A9W8I394</accession>
<evidence type="ECO:0000313" key="1">
    <source>
        <dbReference type="EMBL" id="KAJ2846149.1"/>
    </source>
</evidence>
<reference evidence="1" key="1">
    <citation type="submission" date="2022-07" db="EMBL/GenBank/DDBJ databases">
        <title>Phylogenomic reconstructions and comparative analyses of Kickxellomycotina fungi.</title>
        <authorList>
            <person name="Reynolds N.K."/>
            <person name="Stajich J.E."/>
            <person name="Barry K."/>
            <person name="Grigoriev I.V."/>
            <person name="Crous P."/>
            <person name="Smith M.E."/>
        </authorList>
    </citation>
    <scope>NUCLEOTIDE SEQUENCE</scope>
    <source>
        <strain evidence="1">NRRL 1566</strain>
    </source>
</reference>
<dbReference type="InterPro" id="IPR050871">
    <property type="entry name" value="26S_Proteasome/COP9_Components"/>
</dbReference>
<proteinExistence type="predicted"/>
<dbReference type="PANTHER" id="PTHR10678">
    <property type="entry name" value="26S PROTEASOME NON-ATPASE REGULATORY SUBUNIT 11/COP9 SIGNALOSOME COMPLEX SUBUNIT 2"/>
    <property type="match status" value="1"/>
</dbReference>
<dbReference type="OrthoDB" id="194139at2759"/>
<evidence type="ECO:0000313" key="2">
    <source>
        <dbReference type="Proteomes" id="UP001139887"/>
    </source>
</evidence>